<accession>A0A3M7Q4V9</accession>
<keyword evidence="3" id="KW-0677">Repeat</keyword>
<evidence type="ECO:0000256" key="5">
    <source>
        <dbReference type="SAM" id="Coils"/>
    </source>
</evidence>
<dbReference type="PANTHER" id="PTHR14514">
    <property type="entry name" value="PKA ANCHORING PROTEIN"/>
    <property type="match status" value="1"/>
</dbReference>
<organism evidence="7 8">
    <name type="scientific">Brachionus plicatilis</name>
    <name type="common">Marine rotifer</name>
    <name type="synonym">Brachionus muelleri</name>
    <dbReference type="NCBI Taxonomy" id="10195"/>
    <lineage>
        <taxon>Eukaryota</taxon>
        <taxon>Metazoa</taxon>
        <taxon>Spiralia</taxon>
        <taxon>Gnathifera</taxon>
        <taxon>Rotifera</taxon>
        <taxon>Eurotatoria</taxon>
        <taxon>Monogononta</taxon>
        <taxon>Pseudotrocha</taxon>
        <taxon>Ploima</taxon>
        <taxon>Brachionidae</taxon>
        <taxon>Brachionus</taxon>
    </lineage>
</organism>
<dbReference type="Proteomes" id="UP000276133">
    <property type="component" value="Unassembled WGS sequence"/>
</dbReference>
<proteinExistence type="predicted"/>
<comment type="caution">
    <text evidence="7">The sequence shown here is derived from an EMBL/GenBank/DDBJ whole genome shotgun (WGS) entry which is preliminary data.</text>
</comment>
<feature type="domain" description="Nesprin-1 spectrin repeats region" evidence="6">
    <location>
        <begin position="21"/>
        <end position="195"/>
    </location>
</feature>
<dbReference type="AlphaFoldDB" id="A0A3M7Q4V9"/>
<keyword evidence="5" id="KW-0175">Coiled coil</keyword>
<evidence type="ECO:0000256" key="3">
    <source>
        <dbReference type="ARBA" id="ARBA00022737"/>
    </source>
</evidence>
<sequence length="672" mass="80217">MDLSFNGSDVGDYMQKLNNLIKAVESTIKDCNRKYKNKQEIDSLYASLTNFLSKENLNDSKFIDELTFIDKDFKKFVNLNDANRKKILEYKERLKNLNTEVKSMKTMLEKSSNSWHKYNEAYGILNSWLENQKNITDISNVDFSNYQKYQKLHSQFNECANFLIQVSDPFSSSKIKENLLFINKSWKSYQDKFKDTIYEQYLKFYECEHSLNMVNDRLAKIEHLLNRNVKISSTNKYQEELQKSFKDLEFLETNLKLVSKLSQRIDLKREKEKINIFADTVRSSDEKINQIKGCVSEYQKTISQIQPDINSIVEGLEDFEFWIIEGENLVRHEPDQFNFDEILLHIEKQKKHFDEFRIYNNSIKTKLNQLQSLKSKIPQNIDTNELNNKLLKLRDLITNLNTKRLKWEELFKEQQSLWRNFHSKTKQLEGWIANAQRIVIEKNDDFNFLIQKHKEFFDNINEVILSDFLKSGEKLFCLKNDKDKLEIKNLMETLEGQWKMIISHAPTRLLKLEFKNLELLLKQELFEADKELNQHFSALAANHNAEKIYKKFHEKFKTSNFFPLCESYLEQMKKCVLELAENKIEDRSFIEDAFQHLNSQWISLTQKIERLSNEIQARLNKREVIDRNLTVLDSWLFEIETTTKNLFDYNLPSVSEYSRTLEKMEVIFQSFY</sequence>
<gene>
    <name evidence="7" type="ORF">BpHYR1_004369</name>
</gene>
<comment type="subcellular location">
    <subcellularLocation>
        <location evidence="1">Endomembrane system</location>
    </subcellularLocation>
</comment>
<name>A0A3M7Q4V9_BRAPC</name>
<feature type="coiled-coil region" evidence="5">
    <location>
        <begin position="80"/>
        <end position="114"/>
    </location>
</feature>
<protein>
    <submittedName>
        <fullName evidence="7">Nesprin-1</fullName>
    </submittedName>
</protein>
<keyword evidence="4" id="KW-0472">Membrane</keyword>
<keyword evidence="8" id="KW-1185">Reference proteome</keyword>
<evidence type="ECO:0000256" key="1">
    <source>
        <dbReference type="ARBA" id="ARBA00004308"/>
    </source>
</evidence>
<keyword evidence="2" id="KW-0597">Phosphoprotein</keyword>
<evidence type="ECO:0000313" key="7">
    <source>
        <dbReference type="EMBL" id="RNA06259.1"/>
    </source>
</evidence>
<feature type="coiled-coil region" evidence="5">
    <location>
        <begin position="14"/>
        <end position="41"/>
    </location>
</feature>
<dbReference type="STRING" id="10195.A0A3M7Q4V9"/>
<dbReference type="EMBL" id="REGN01007452">
    <property type="protein sequence ID" value="RNA06259.1"/>
    <property type="molecule type" value="Genomic_DNA"/>
</dbReference>
<evidence type="ECO:0000313" key="8">
    <source>
        <dbReference type="Proteomes" id="UP000276133"/>
    </source>
</evidence>
<dbReference type="PANTHER" id="PTHR14514:SF7">
    <property type="entry name" value="KASH DOMAIN-CONTAINING PROTEIN"/>
    <property type="match status" value="1"/>
</dbReference>
<dbReference type="Gene3D" id="1.20.58.60">
    <property type="match status" value="2"/>
</dbReference>
<dbReference type="InterPro" id="IPR057057">
    <property type="entry name" value="Spectrin_SYNE1"/>
</dbReference>
<evidence type="ECO:0000256" key="4">
    <source>
        <dbReference type="ARBA" id="ARBA00023136"/>
    </source>
</evidence>
<dbReference type="OrthoDB" id="18740at2759"/>
<dbReference type="SUPFAM" id="SSF46966">
    <property type="entry name" value="Spectrin repeat"/>
    <property type="match status" value="4"/>
</dbReference>
<evidence type="ECO:0000256" key="2">
    <source>
        <dbReference type="ARBA" id="ARBA00022553"/>
    </source>
</evidence>
<evidence type="ECO:0000259" key="6">
    <source>
        <dbReference type="Pfam" id="PF25034"/>
    </source>
</evidence>
<reference evidence="7 8" key="1">
    <citation type="journal article" date="2018" name="Sci. Rep.">
        <title>Genomic signatures of local adaptation to the degree of environmental predictability in rotifers.</title>
        <authorList>
            <person name="Franch-Gras L."/>
            <person name="Hahn C."/>
            <person name="Garcia-Roger E.M."/>
            <person name="Carmona M.J."/>
            <person name="Serra M."/>
            <person name="Gomez A."/>
        </authorList>
    </citation>
    <scope>NUCLEOTIDE SEQUENCE [LARGE SCALE GENOMIC DNA]</scope>
    <source>
        <strain evidence="7">HYR1</strain>
    </source>
</reference>
<dbReference type="Pfam" id="PF25034">
    <property type="entry name" value="Spectrin_SYNE1"/>
    <property type="match status" value="1"/>
</dbReference>